<keyword evidence="3" id="KW-0804">Transcription</keyword>
<evidence type="ECO:0000256" key="3">
    <source>
        <dbReference type="ARBA" id="ARBA00023163"/>
    </source>
</evidence>
<dbReference type="SUPFAM" id="SSF46785">
    <property type="entry name" value="Winged helix' DNA-binding domain"/>
    <property type="match status" value="1"/>
</dbReference>
<dbReference type="InterPro" id="IPR036388">
    <property type="entry name" value="WH-like_DNA-bd_sf"/>
</dbReference>
<evidence type="ECO:0000313" key="5">
    <source>
        <dbReference type="Proteomes" id="UP001361239"/>
    </source>
</evidence>
<reference evidence="4 5" key="1">
    <citation type="submission" date="2024-03" db="EMBL/GenBank/DDBJ databases">
        <authorList>
            <person name="Jo J.-H."/>
        </authorList>
    </citation>
    <scope>NUCLEOTIDE SEQUENCE [LARGE SCALE GENOMIC DNA]</scope>
    <source>
        <strain evidence="4 5">PS1R-30</strain>
    </source>
</reference>
<protein>
    <submittedName>
        <fullName evidence="4">Transcriptional regulator</fullName>
    </submittedName>
</protein>
<organism evidence="4 5">
    <name type="scientific">Novosphingobium anseongense</name>
    <dbReference type="NCBI Taxonomy" id="3133436"/>
    <lineage>
        <taxon>Bacteria</taxon>
        <taxon>Pseudomonadati</taxon>
        <taxon>Pseudomonadota</taxon>
        <taxon>Alphaproteobacteria</taxon>
        <taxon>Sphingomonadales</taxon>
        <taxon>Sphingomonadaceae</taxon>
        <taxon>Novosphingobium</taxon>
    </lineage>
</organism>
<dbReference type="InterPro" id="IPR036390">
    <property type="entry name" value="WH_DNA-bd_sf"/>
</dbReference>
<dbReference type="PANTHER" id="PTHR38465:SF2">
    <property type="entry name" value="HTH-TYPE TRANSCRIPTIONAL REGULATOR MMPR5"/>
    <property type="match status" value="1"/>
</dbReference>
<dbReference type="Proteomes" id="UP001361239">
    <property type="component" value="Unassembled WGS sequence"/>
</dbReference>
<evidence type="ECO:0000313" key="4">
    <source>
        <dbReference type="EMBL" id="MEJ5977645.1"/>
    </source>
</evidence>
<dbReference type="EMBL" id="JBBHJZ010000002">
    <property type="protein sequence ID" value="MEJ5977645.1"/>
    <property type="molecule type" value="Genomic_DNA"/>
</dbReference>
<keyword evidence="1" id="KW-0805">Transcription regulation</keyword>
<keyword evidence="5" id="KW-1185">Reference proteome</keyword>
<dbReference type="RefSeq" id="WP_339587577.1">
    <property type="nucleotide sequence ID" value="NZ_JBBHJZ010000002.1"/>
</dbReference>
<keyword evidence="2" id="KW-0238">DNA-binding</keyword>
<evidence type="ECO:0000256" key="1">
    <source>
        <dbReference type="ARBA" id="ARBA00023015"/>
    </source>
</evidence>
<dbReference type="InterPro" id="IPR052362">
    <property type="entry name" value="HTH-GbsR_regulator"/>
</dbReference>
<accession>A0ABU8RX38</accession>
<gene>
    <name evidence="4" type="ORF">WG901_13435</name>
</gene>
<proteinExistence type="predicted"/>
<evidence type="ECO:0000256" key="2">
    <source>
        <dbReference type="ARBA" id="ARBA00023125"/>
    </source>
</evidence>
<dbReference type="Gene3D" id="1.10.10.10">
    <property type="entry name" value="Winged helix-like DNA-binding domain superfamily/Winged helix DNA-binding domain"/>
    <property type="match status" value="1"/>
</dbReference>
<comment type="caution">
    <text evidence="4">The sequence shown here is derived from an EMBL/GenBank/DDBJ whole genome shotgun (WGS) entry which is preliminary data.</text>
</comment>
<name>A0ABU8RX38_9SPHN</name>
<sequence>MDEVASLMAPWGWSRHIARIFAYLLLRETPATLDEISEHLAISKSIVSVATRELEQYGNARRQSQPGTKQILYSAPDKRYGPFPDQAAMMGTIASLMVRQPTESTVVKGRLTKVAAFLTAMREAIDDVYERPEFRD</sequence>
<dbReference type="PANTHER" id="PTHR38465">
    <property type="entry name" value="HTH-TYPE TRANSCRIPTIONAL REGULATOR MJ1563-RELATED"/>
    <property type="match status" value="1"/>
</dbReference>